<protein>
    <recommendedName>
        <fullName evidence="4">DUF3558 domain-containing protein</fullName>
    </recommendedName>
</protein>
<accession>A0A1Y1QNP0</accession>
<proteinExistence type="predicted"/>
<organism evidence="2 3">
    <name type="scientific">Thiothrix lacustris</name>
    <dbReference type="NCBI Taxonomy" id="525917"/>
    <lineage>
        <taxon>Bacteria</taxon>
        <taxon>Pseudomonadati</taxon>
        <taxon>Pseudomonadota</taxon>
        <taxon>Gammaproteobacteria</taxon>
        <taxon>Thiotrichales</taxon>
        <taxon>Thiotrichaceae</taxon>
        <taxon>Thiothrix</taxon>
    </lineage>
</organism>
<feature type="chain" id="PRO_5012349889" description="DUF3558 domain-containing protein" evidence="1">
    <location>
        <begin position="23"/>
        <end position="180"/>
    </location>
</feature>
<evidence type="ECO:0008006" key="4">
    <source>
        <dbReference type="Google" id="ProtNLM"/>
    </source>
</evidence>
<name>A0A1Y1QNP0_9GAMM</name>
<sequence length="180" mass="19117">MKTRLTTLVISAALGIASSVCAAAPIDSIYTSLKTEACKTLAVNENEGGSYQGRCPGTAGYQLDVLEGDIRQSITVIDPKGNEFPLNLWSTVSSGFSAVGEKAEWRVEKIAAKKRPIALIVRFNVSGDPEHPERTTSYLVVSKITANEICVTDVVEPSSTANQQARVLADSAATKACKTP</sequence>
<dbReference type="Proteomes" id="UP000192491">
    <property type="component" value="Unassembled WGS sequence"/>
</dbReference>
<dbReference type="AlphaFoldDB" id="A0A1Y1QNP0"/>
<gene>
    <name evidence="2" type="ORF">BWK73_21625</name>
</gene>
<dbReference type="EMBL" id="MTEJ01000129">
    <property type="protein sequence ID" value="OQX09874.1"/>
    <property type="molecule type" value="Genomic_DNA"/>
</dbReference>
<evidence type="ECO:0000313" key="3">
    <source>
        <dbReference type="Proteomes" id="UP000192491"/>
    </source>
</evidence>
<comment type="caution">
    <text evidence="2">The sequence shown here is derived from an EMBL/GenBank/DDBJ whole genome shotgun (WGS) entry which is preliminary data.</text>
</comment>
<evidence type="ECO:0000313" key="2">
    <source>
        <dbReference type="EMBL" id="OQX09874.1"/>
    </source>
</evidence>
<reference evidence="2 3" key="1">
    <citation type="submission" date="2017-01" db="EMBL/GenBank/DDBJ databases">
        <title>Novel large sulfur bacteria in the metagenomes of groundwater-fed chemosynthetic microbial mats in the Lake Huron basin.</title>
        <authorList>
            <person name="Sharrar A.M."/>
            <person name="Flood B.E."/>
            <person name="Bailey J.V."/>
            <person name="Jones D.S."/>
            <person name="Biddanda B."/>
            <person name="Ruberg S.A."/>
            <person name="Marcus D.N."/>
            <person name="Dick G.J."/>
        </authorList>
    </citation>
    <scope>NUCLEOTIDE SEQUENCE [LARGE SCALE GENOMIC DNA]</scope>
    <source>
        <strain evidence="2">A8</strain>
    </source>
</reference>
<evidence type="ECO:0000256" key="1">
    <source>
        <dbReference type="SAM" id="SignalP"/>
    </source>
</evidence>
<feature type="signal peptide" evidence="1">
    <location>
        <begin position="1"/>
        <end position="22"/>
    </location>
</feature>
<keyword evidence="1" id="KW-0732">Signal</keyword>